<dbReference type="InterPro" id="IPR011010">
    <property type="entry name" value="DNA_brk_join_enz"/>
</dbReference>
<keyword evidence="2" id="KW-1185">Reference proteome</keyword>
<gene>
    <name evidence="1" type="ORF">DL239_21140</name>
</gene>
<comment type="caution">
    <text evidence="1">The sequence shown here is derived from an EMBL/GenBank/DDBJ whole genome shotgun (WGS) entry which is preliminary data.</text>
</comment>
<dbReference type="SUPFAM" id="SSF56349">
    <property type="entry name" value="DNA breaking-rejoining enzymes"/>
    <property type="match status" value="1"/>
</dbReference>
<dbReference type="EMBL" id="QHLQ01000046">
    <property type="protein sequence ID" value="NIZ63471.1"/>
    <property type="molecule type" value="Genomic_DNA"/>
</dbReference>
<proteinExistence type="predicted"/>
<reference evidence="1 2" key="1">
    <citation type="submission" date="2018-05" db="EMBL/GenBank/DDBJ databases">
        <authorList>
            <person name="Zhang Y.-J."/>
        </authorList>
    </citation>
    <scope>NUCLEOTIDE SEQUENCE [LARGE SCALE GENOMIC DNA]</scope>
    <source>
        <strain evidence="1 2">CY04</strain>
    </source>
</reference>
<dbReference type="RefSeq" id="WP_206188587.1">
    <property type="nucleotide sequence ID" value="NZ_QHLQ01000046.1"/>
</dbReference>
<dbReference type="Proteomes" id="UP001429564">
    <property type="component" value="Unassembled WGS sequence"/>
</dbReference>
<protein>
    <submittedName>
        <fullName evidence="1">Uncharacterized protein</fullName>
    </submittedName>
</protein>
<evidence type="ECO:0000313" key="2">
    <source>
        <dbReference type="Proteomes" id="UP001429564"/>
    </source>
</evidence>
<name>A0ABX0WDB7_9RHOB</name>
<accession>A0ABX0WDB7</accession>
<evidence type="ECO:0000313" key="1">
    <source>
        <dbReference type="EMBL" id="NIZ63471.1"/>
    </source>
</evidence>
<organism evidence="1 2">
    <name type="scientific">Parasedimentitalea denitrificans</name>
    <dbReference type="NCBI Taxonomy" id="2211118"/>
    <lineage>
        <taxon>Bacteria</taxon>
        <taxon>Pseudomonadati</taxon>
        <taxon>Pseudomonadota</taxon>
        <taxon>Alphaproteobacteria</taxon>
        <taxon>Rhodobacterales</taxon>
        <taxon>Paracoccaceae</taxon>
        <taxon>Parasedimentitalea</taxon>
    </lineage>
</organism>
<sequence length="85" mass="9591">MKEVKKGWANALSIATEAIDMCAGVIPHILKHTAITWAMQNGASREDAASLFSATIQTFETTYWHHPTYFQRSVVDAIDNRRNVR</sequence>